<keyword evidence="2" id="KW-0238">DNA-binding</keyword>
<dbReference type="NCBIfam" id="NF001659">
    <property type="entry name" value="PRK00430.1"/>
    <property type="match status" value="1"/>
</dbReference>
<sequence length="85" mass="9840">MSSVKQKKSAKPLRESVRSALELYFMDLNGHQPEDLYRMVMGEVEHPLLETVMIYAQGNQTRAAEILGINRSTLRKKLKEHNLDR</sequence>
<name>A0A1T2L8Z4_9GAMM</name>
<evidence type="ECO:0000313" key="5">
    <source>
        <dbReference type="EMBL" id="OOZ41577.1"/>
    </source>
</evidence>
<keyword evidence="6" id="KW-1185">Reference proteome</keyword>
<dbReference type="PRINTS" id="PR01590">
    <property type="entry name" value="HTHFIS"/>
</dbReference>
<evidence type="ECO:0000256" key="2">
    <source>
        <dbReference type="ARBA" id="ARBA00023125"/>
    </source>
</evidence>
<gene>
    <name evidence="5" type="ORF">BOW53_03450</name>
</gene>
<comment type="caution">
    <text evidence="5">The sequence shown here is derived from an EMBL/GenBank/DDBJ whole genome shotgun (WGS) entry which is preliminary data.</text>
</comment>
<dbReference type="RefSeq" id="WP_078482688.1">
    <property type="nucleotide sequence ID" value="NZ_MPRL01000008.1"/>
</dbReference>
<dbReference type="PIRSF" id="PIRSF002097">
    <property type="entry name" value="DNA-binding_Fis"/>
    <property type="match status" value="1"/>
</dbReference>
<evidence type="ECO:0000256" key="1">
    <source>
        <dbReference type="ARBA" id="ARBA00008559"/>
    </source>
</evidence>
<dbReference type="InterPro" id="IPR005412">
    <property type="entry name" value="Fis_DNA-bd"/>
</dbReference>
<dbReference type="GO" id="GO:0006355">
    <property type="term" value="P:regulation of DNA-templated transcription"/>
    <property type="evidence" value="ECO:0007669"/>
    <property type="project" value="InterPro"/>
</dbReference>
<evidence type="ECO:0000259" key="4">
    <source>
        <dbReference type="Pfam" id="PF02954"/>
    </source>
</evidence>
<dbReference type="OrthoDB" id="9802388at2"/>
<dbReference type="InterPro" id="IPR009057">
    <property type="entry name" value="Homeodomain-like_sf"/>
</dbReference>
<dbReference type="InterPro" id="IPR002197">
    <property type="entry name" value="HTH_Fis"/>
</dbReference>
<dbReference type="PANTHER" id="PTHR47918:SF1">
    <property type="entry name" value="DNA-BINDING PROTEIN FIS"/>
    <property type="match status" value="1"/>
</dbReference>
<feature type="domain" description="DNA binding HTH" evidence="4">
    <location>
        <begin position="42"/>
        <end position="80"/>
    </location>
</feature>
<protein>
    <recommendedName>
        <fullName evidence="3">Putative Fis-like DNA-binding protein</fullName>
    </recommendedName>
</protein>
<dbReference type="Gene3D" id="1.10.10.60">
    <property type="entry name" value="Homeodomain-like"/>
    <property type="match status" value="1"/>
</dbReference>
<evidence type="ECO:0000256" key="3">
    <source>
        <dbReference type="ARBA" id="ARBA00029540"/>
    </source>
</evidence>
<dbReference type="GO" id="GO:0043565">
    <property type="term" value="F:sequence-specific DNA binding"/>
    <property type="evidence" value="ECO:0007669"/>
    <property type="project" value="InterPro"/>
</dbReference>
<evidence type="ECO:0000313" key="6">
    <source>
        <dbReference type="Proteomes" id="UP000191110"/>
    </source>
</evidence>
<proteinExistence type="inferred from homology"/>
<dbReference type="Proteomes" id="UP000191110">
    <property type="component" value="Unassembled WGS sequence"/>
</dbReference>
<dbReference type="InterPro" id="IPR050207">
    <property type="entry name" value="Trans_regulatory_Fis"/>
</dbReference>
<dbReference type="AlphaFoldDB" id="A0A1T2L8Z4"/>
<dbReference type="Pfam" id="PF02954">
    <property type="entry name" value="HTH_8"/>
    <property type="match status" value="1"/>
</dbReference>
<dbReference type="EMBL" id="MPRL01000008">
    <property type="protein sequence ID" value="OOZ41577.1"/>
    <property type="molecule type" value="Genomic_DNA"/>
</dbReference>
<comment type="similarity">
    <text evidence="1">Belongs to the transcriptional regulatory Fis family.</text>
</comment>
<accession>A0A1T2L8Z4</accession>
<dbReference type="SUPFAM" id="SSF46689">
    <property type="entry name" value="Homeodomain-like"/>
    <property type="match status" value="1"/>
</dbReference>
<dbReference type="PRINTS" id="PR01591">
    <property type="entry name" value="DNABINDNGFIS"/>
</dbReference>
<dbReference type="PANTHER" id="PTHR47918">
    <property type="entry name" value="DNA-BINDING PROTEIN FIS"/>
    <property type="match status" value="1"/>
</dbReference>
<reference evidence="5 6" key="1">
    <citation type="submission" date="2016-11" db="EMBL/GenBank/DDBJ databases">
        <title>Mixed transmission modes and dynamic genome evolution in an obligate animal-bacterial symbiosis.</title>
        <authorList>
            <person name="Russell S.L."/>
            <person name="Corbett-Detig R.B."/>
            <person name="Cavanaugh C.M."/>
        </authorList>
    </citation>
    <scope>NUCLEOTIDE SEQUENCE [LARGE SCALE GENOMIC DNA]</scope>
    <source>
        <strain evidence="5">Sveles-Q1</strain>
    </source>
</reference>
<organism evidence="5 6">
    <name type="scientific">Solemya pervernicosa gill symbiont</name>
    <dbReference type="NCBI Taxonomy" id="642797"/>
    <lineage>
        <taxon>Bacteria</taxon>
        <taxon>Pseudomonadati</taxon>
        <taxon>Pseudomonadota</taxon>
        <taxon>Gammaproteobacteria</taxon>
        <taxon>sulfur-oxidizing symbionts</taxon>
    </lineage>
</organism>